<dbReference type="SUPFAM" id="SSF52821">
    <property type="entry name" value="Rhodanese/Cell cycle control phosphatase"/>
    <property type="match status" value="1"/>
</dbReference>
<protein>
    <recommendedName>
        <fullName evidence="2">Rhodanese domain-containing protein</fullName>
    </recommendedName>
</protein>
<dbReference type="SMART" id="SM00450">
    <property type="entry name" value="RHOD"/>
    <property type="match status" value="1"/>
</dbReference>
<dbReference type="EMBL" id="CP011097">
    <property type="protein sequence ID" value="AJZ76734.1"/>
    <property type="molecule type" value="Genomic_DNA"/>
</dbReference>
<dbReference type="GO" id="GO:0006749">
    <property type="term" value="P:glutathione metabolic process"/>
    <property type="evidence" value="ECO:0007669"/>
    <property type="project" value="InterPro"/>
</dbReference>
<organism evidence="3 4">
    <name type="scientific">Candidatus Nitrosotenuis cloacae</name>
    <dbReference type="NCBI Taxonomy" id="1603555"/>
    <lineage>
        <taxon>Archaea</taxon>
        <taxon>Nitrososphaerota</taxon>
        <taxon>Candidatus Nitrosotenuis</taxon>
    </lineage>
</organism>
<dbReference type="PANTHER" id="PTHR43084">
    <property type="entry name" value="PERSULFIDE DIOXYGENASE ETHE1"/>
    <property type="match status" value="1"/>
</dbReference>
<keyword evidence="1" id="KW-0479">Metal-binding</keyword>
<evidence type="ECO:0000259" key="2">
    <source>
        <dbReference type="PROSITE" id="PS50206"/>
    </source>
</evidence>
<dbReference type="PANTHER" id="PTHR43084:SF1">
    <property type="entry name" value="PERSULFIDE DIOXYGENASE ETHE1, MITOCHONDRIAL"/>
    <property type="match status" value="1"/>
</dbReference>
<dbReference type="Gene3D" id="3.40.250.10">
    <property type="entry name" value="Rhodanese-like domain"/>
    <property type="match status" value="1"/>
</dbReference>
<dbReference type="Pfam" id="PF00581">
    <property type="entry name" value="Rhodanese"/>
    <property type="match status" value="1"/>
</dbReference>
<dbReference type="GO" id="GO:0050313">
    <property type="term" value="F:sulfur dioxygenase activity"/>
    <property type="evidence" value="ECO:0007669"/>
    <property type="project" value="InterPro"/>
</dbReference>
<dbReference type="InterPro" id="IPR001763">
    <property type="entry name" value="Rhodanese-like_dom"/>
</dbReference>
<name>A0A3G1B3N6_9ARCH</name>
<proteinExistence type="predicted"/>
<dbReference type="CDD" id="cd00158">
    <property type="entry name" value="RHOD"/>
    <property type="match status" value="1"/>
</dbReference>
<evidence type="ECO:0000256" key="1">
    <source>
        <dbReference type="ARBA" id="ARBA00022723"/>
    </source>
</evidence>
<dbReference type="InterPro" id="IPR036866">
    <property type="entry name" value="RibonucZ/Hydroxyglut_hydro"/>
</dbReference>
<dbReference type="AlphaFoldDB" id="A0A3G1B3N6"/>
<dbReference type="InterPro" id="IPR044528">
    <property type="entry name" value="POD-like_MBL-fold"/>
</dbReference>
<reference evidence="3 4" key="1">
    <citation type="journal article" date="2016" name="Sci. Rep.">
        <title>A novel ammonia-oxidizing archaeon from wastewater treatment plant: Its enrichment, physiological and genomic characteristics.</title>
        <authorList>
            <person name="Li Y."/>
            <person name="Ding K."/>
            <person name="Wen X."/>
            <person name="Zhang B."/>
            <person name="Shen B."/>
            <person name="Yang Y."/>
        </authorList>
    </citation>
    <scope>NUCLEOTIDE SEQUENCE [LARGE SCALE GENOMIC DNA]</scope>
    <source>
        <strain evidence="3 4">SAT1</strain>
    </source>
</reference>
<dbReference type="InterPro" id="IPR001279">
    <property type="entry name" value="Metallo-B-lactamas"/>
</dbReference>
<keyword evidence="4" id="KW-1185">Reference proteome</keyword>
<evidence type="ECO:0000313" key="3">
    <source>
        <dbReference type="EMBL" id="AJZ76734.1"/>
    </source>
</evidence>
<dbReference type="Pfam" id="PF00753">
    <property type="entry name" value="Lactamase_B"/>
    <property type="match status" value="1"/>
</dbReference>
<evidence type="ECO:0000313" key="4">
    <source>
        <dbReference type="Proteomes" id="UP000266745"/>
    </source>
</evidence>
<dbReference type="Proteomes" id="UP000266745">
    <property type="component" value="Chromosome"/>
</dbReference>
<dbReference type="KEGG" id="tah:SU86_008240"/>
<dbReference type="GO" id="GO:0046872">
    <property type="term" value="F:metal ion binding"/>
    <property type="evidence" value="ECO:0007669"/>
    <property type="project" value="UniProtKB-KW"/>
</dbReference>
<dbReference type="STRING" id="1603555.SU86_008240"/>
<dbReference type="InterPro" id="IPR051682">
    <property type="entry name" value="Mito_Persulfide_Diox"/>
</dbReference>
<dbReference type="PROSITE" id="PS50206">
    <property type="entry name" value="RHODANESE_3"/>
    <property type="match status" value="1"/>
</dbReference>
<feature type="domain" description="Rhodanese" evidence="2">
    <location>
        <begin position="13"/>
        <end position="101"/>
    </location>
</feature>
<dbReference type="Gene3D" id="3.60.15.10">
    <property type="entry name" value="Ribonuclease Z/Hydroxyacylglutathione hydrolase-like"/>
    <property type="match status" value="1"/>
</dbReference>
<sequence length="358" mass="39397">MISGDNLWDSIKKDNNVFLLDVREPSEFAEFKIPGAVNIPLSQLFMPGSQTHLPKDKKIVTICSHGNRSMVATFALAQNGLESTSLVGGMSLWNQVLSAITLKENDTTIIQVEKIGKGCLSHIIGSNGEAVVIDPTYPPSKYIEFAQKEGLKITCVIDTHQHADHVSAAKDLSQMTGAKLYLSKLEEYKLESQQTVDGDTISFGSKQLKAIHTPGHTPGSMSFVLNDKYVFSGDILFVEGIGRPDLRDQAEEFAAKLYDTLHNKLLKFGDDVKIFPTHHGEGVIPTKDGIFYTTVQNAKKLPLLDLGQAEFVSKVVSITTPRPMNYSMIIKINKGVIPVPPMQIPDLEMGPNRCSIRM</sequence>
<dbReference type="GO" id="GO:0070813">
    <property type="term" value="P:hydrogen sulfide metabolic process"/>
    <property type="evidence" value="ECO:0007669"/>
    <property type="project" value="TreeGrafter"/>
</dbReference>
<dbReference type="SUPFAM" id="SSF56281">
    <property type="entry name" value="Metallo-hydrolase/oxidoreductase"/>
    <property type="match status" value="1"/>
</dbReference>
<accession>A0A3G1B3N6</accession>
<dbReference type="InterPro" id="IPR036873">
    <property type="entry name" value="Rhodanese-like_dom_sf"/>
</dbReference>
<gene>
    <name evidence="3" type="ORF">SU86_008240</name>
</gene>
<dbReference type="CDD" id="cd07724">
    <property type="entry name" value="POD-like_MBL-fold"/>
    <property type="match status" value="1"/>
</dbReference>
<dbReference type="SMART" id="SM00849">
    <property type="entry name" value="Lactamase_B"/>
    <property type="match status" value="1"/>
</dbReference>